<dbReference type="EMBL" id="JBIRPU010000047">
    <property type="protein sequence ID" value="MFI0797149.1"/>
    <property type="molecule type" value="Genomic_DNA"/>
</dbReference>
<keyword evidence="3" id="KW-1185">Reference proteome</keyword>
<dbReference type="RefSeq" id="WP_396685899.1">
    <property type="nucleotide sequence ID" value="NZ_JBIRPU010000047.1"/>
</dbReference>
<organism evidence="2 3">
    <name type="scientific">Micromonospora rubida</name>
    <dbReference type="NCBI Taxonomy" id="2697657"/>
    <lineage>
        <taxon>Bacteria</taxon>
        <taxon>Bacillati</taxon>
        <taxon>Actinomycetota</taxon>
        <taxon>Actinomycetes</taxon>
        <taxon>Micromonosporales</taxon>
        <taxon>Micromonosporaceae</taxon>
        <taxon>Micromonospora</taxon>
    </lineage>
</organism>
<evidence type="ECO:0000313" key="3">
    <source>
        <dbReference type="Proteomes" id="UP001611075"/>
    </source>
</evidence>
<name>A0ABW7STU6_9ACTN</name>
<accession>A0ABW7STU6</accession>
<evidence type="ECO:0000313" key="2">
    <source>
        <dbReference type="EMBL" id="MFI0797149.1"/>
    </source>
</evidence>
<comment type="caution">
    <text evidence="2">The sequence shown here is derived from an EMBL/GenBank/DDBJ whole genome shotgun (WGS) entry which is preliminary data.</text>
</comment>
<feature type="region of interest" description="Disordered" evidence="1">
    <location>
        <begin position="1"/>
        <end position="23"/>
    </location>
</feature>
<sequence>MAQVQPGGDDFTDPAPADGGVMQRFPAADQDREAAFALPAQARK</sequence>
<proteinExistence type="predicted"/>
<evidence type="ECO:0000256" key="1">
    <source>
        <dbReference type="SAM" id="MobiDB-lite"/>
    </source>
</evidence>
<dbReference type="Proteomes" id="UP001611075">
    <property type="component" value="Unassembled WGS sequence"/>
</dbReference>
<gene>
    <name evidence="2" type="ORF">ACH4OY_31385</name>
</gene>
<protein>
    <submittedName>
        <fullName evidence="2">Uncharacterized protein</fullName>
    </submittedName>
</protein>
<reference evidence="2 3" key="1">
    <citation type="submission" date="2024-10" db="EMBL/GenBank/DDBJ databases">
        <title>The Natural Products Discovery Center: Release of the First 8490 Sequenced Strains for Exploring Actinobacteria Biosynthetic Diversity.</title>
        <authorList>
            <person name="Kalkreuter E."/>
            <person name="Kautsar S.A."/>
            <person name="Yang D."/>
            <person name="Bader C.D."/>
            <person name="Teijaro C.N."/>
            <person name="Fluegel L."/>
            <person name="Davis C.M."/>
            <person name="Simpson J.R."/>
            <person name="Lauterbach L."/>
            <person name="Steele A.D."/>
            <person name="Gui C."/>
            <person name="Meng S."/>
            <person name="Li G."/>
            <person name="Viehrig K."/>
            <person name="Ye F."/>
            <person name="Su P."/>
            <person name="Kiefer A.F."/>
            <person name="Nichols A."/>
            <person name="Cepeda A.J."/>
            <person name="Yan W."/>
            <person name="Fan B."/>
            <person name="Jiang Y."/>
            <person name="Adhikari A."/>
            <person name="Zheng C.-J."/>
            <person name="Schuster L."/>
            <person name="Cowan T.M."/>
            <person name="Smanski M.J."/>
            <person name="Chevrette M.G."/>
            <person name="De Carvalho L.P.S."/>
            <person name="Shen B."/>
        </authorList>
    </citation>
    <scope>NUCLEOTIDE SEQUENCE [LARGE SCALE GENOMIC DNA]</scope>
    <source>
        <strain evidence="2 3">NPDC021253</strain>
    </source>
</reference>